<dbReference type="Gene3D" id="3.40.50.1820">
    <property type="entry name" value="alpha/beta hydrolase"/>
    <property type="match status" value="2"/>
</dbReference>
<dbReference type="InterPro" id="IPR005152">
    <property type="entry name" value="Lipase_secreted"/>
</dbReference>
<reference evidence="1 2" key="1">
    <citation type="submission" date="2024-10" db="EMBL/GenBank/DDBJ databases">
        <title>The Natural Products Discovery Center: Release of the First 8490 Sequenced Strains for Exploring Actinobacteria Biosynthetic Diversity.</title>
        <authorList>
            <person name="Kalkreuter E."/>
            <person name="Kautsar S.A."/>
            <person name="Yang D."/>
            <person name="Bader C.D."/>
            <person name="Teijaro C.N."/>
            <person name="Fluegel L."/>
            <person name="Davis C.M."/>
            <person name="Simpson J.R."/>
            <person name="Lauterbach L."/>
            <person name="Steele A.D."/>
            <person name="Gui C."/>
            <person name="Meng S."/>
            <person name="Li G."/>
            <person name="Viehrig K."/>
            <person name="Ye F."/>
            <person name="Su P."/>
            <person name="Kiefer A.F."/>
            <person name="Nichols A."/>
            <person name="Cepeda A.J."/>
            <person name="Yan W."/>
            <person name="Fan B."/>
            <person name="Jiang Y."/>
            <person name="Adhikari A."/>
            <person name="Zheng C.-J."/>
            <person name="Schuster L."/>
            <person name="Cowan T.M."/>
            <person name="Smanski M.J."/>
            <person name="Chevrette M.G."/>
            <person name="De Carvalho L.P.S."/>
            <person name="Shen B."/>
        </authorList>
    </citation>
    <scope>NUCLEOTIDE SEQUENCE [LARGE SCALE GENOMIC DNA]</scope>
    <source>
        <strain evidence="1 2">NPDC020979</strain>
    </source>
</reference>
<dbReference type="InterPro" id="IPR029058">
    <property type="entry name" value="AB_hydrolase_fold"/>
</dbReference>
<dbReference type="PANTHER" id="PTHR34853">
    <property type="match status" value="1"/>
</dbReference>
<name>A0ABW7T564_9ACTN</name>
<protein>
    <submittedName>
        <fullName evidence="1">Lipase family protein</fullName>
    </submittedName>
</protein>
<dbReference type="Proteomes" id="UP001611162">
    <property type="component" value="Unassembled WGS sequence"/>
</dbReference>
<dbReference type="SUPFAM" id="SSF53474">
    <property type="entry name" value="alpha/beta-Hydrolases"/>
    <property type="match status" value="1"/>
</dbReference>
<dbReference type="PIRSF" id="PIRSF029171">
    <property type="entry name" value="Esterase_LipA"/>
    <property type="match status" value="1"/>
</dbReference>
<organism evidence="1 2">
    <name type="scientific">Streptomyces abikoensis</name>
    <dbReference type="NCBI Taxonomy" id="97398"/>
    <lineage>
        <taxon>Bacteria</taxon>
        <taxon>Bacillati</taxon>
        <taxon>Actinomycetota</taxon>
        <taxon>Actinomycetes</taxon>
        <taxon>Kitasatosporales</taxon>
        <taxon>Streptomycetaceae</taxon>
        <taxon>Streptomyces</taxon>
    </lineage>
</organism>
<comment type="caution">
    <text evidence="1">The sequence shown here is derived from an EMBL/GenBank/DDBJ whole genome shotgun (WGS) entry which is preliminary data.</text>
</comment>
<sequence>MSVQPSRSADRLGCTFRRGESEVVVVSIPGWRKRGWVRYRLAVVMMAAGVLAGCGSSSAPAGAPAGDLASVLPTLDPTNGDGGMPDFYTRLPSSPDLLRRHGQMIRAEPLPAEFSLPGAGRAERILYSSTNGLDGKTPVMVSGAVFLPRGTKPAGGWPVLAWAHGTVGFADACAPSANKRSERDSAYLGHWLEQGYAVVATDYQGLGTPGGHPYRAVRVGAYSVLDSVRAAGSADYGLAKKAALAGQSQGGAAVFEAAAQAASYAPDVDLRGTVATGTNYVTPQTPKKIDANRVEAKLLAYEFLGLHLIAQVDPKFKPEDVVTDRAKPVLALTRTRCLSAIEARIEHDQLTPAAAFTLDPKHILALENVPPRFFTSLKVSKPLFMGTGGKDVDSPTDRQIQLFHDACAAGSTIEQHLYPGLDHNATVTASLADSTPFLRKVLTGEPVAGNCPKS</sequence>
<dbReference type="EMBL" id="JBIRRB010000006">
    <property type="protein sequence ID" value="MFI0912553.1"/>
    <property type="molecule type" value="Genomic_DNA"/>
</dbReference>
<accession>A0ABW7T564</accession>
<evidence type="ECO:0000313" key="1">
    <source>
        <dbReference type="EMBL" id="MFI0912553.1"/>
    </source>
</evidence>
<dbReference type="Pfam" id="PF03583">
    <property type="entry name" value="LIP"/>
    <property type="match status" value="1"/>
</dbReference>
<evidence type="ECO:0000313" key="2">
    <source>
        <dbReference type="Proteomes" id="UP001611162"/>
    </source>
</evidence>
<dbReference type="PANTHER" id="PTHR34853:SF1">
    <property type="entry name" value="LIPASE 5"/>
    <property type="match status" value="1"/>
</dbReference>
<dbReference type="RefSeq" id="WP_397613437.1">
    <property type="nucleotide sequence ID" value="NZ_JBIRRB010000006.1"/>
</dbReference>
<proteinExistence type="predicted"/>
<keyword evidence="2" id="KW-1185">Reference proteome</keyword>
<gene>
    <name evidence="1" type="ORF">ACH4TF_19090</name>
</gene>